<name>A0A0F3NPH5_9RICK</name>
<dbReference type="Proteomes" id="UP000033562">
    <property type="component" value="Unassembled WGS sequence"/>
</dbReference>
<reference evidence="1 2" key="1">
    <citation type="submission" date="2015-02" db="EMBL/GenBank/DDBJ databases">
        <title>Genome Sequencing of Rickettsiales.</title>
        <authorList>
            <person name="Daugherty S.C."/>
            <person name="Su Q."/>
            <person name="Abolude K."/>
            <person name="Beier-Sexton M."/>
            <person name="Carlyon J.A."/>
            <person name="Carter R."/>
            <person name="Day N.P."/>
            <person name="Dumler S.J."/>
            <person name="Dyachenko V."/>
            <person name="Godinez A."/>
            <person name="Kurtti T.J."/>
            <person name="Lichay M."/>
            <person name="Mullins K.E."/>
            <person name="Ott S."/>
            <person name="Pappas-Brown V."/>
            <person name="Paris D.H."/>
            <person name="Patel P."/>
            <person name="Richards A.L."/>
            <person name="Sadzewicz L."/>
            <person name="Sears K."/>
            <person name="Seidman D."/>
            <person name="Sengamalay N."/>
            <person name="Stenos J."/>
            <person name="Tallon L.J."/>
            <person name="Vincent G."/>
            <person name="Fraser C.M."/>
            <person name="Munderloh U."/>
            <person name="Dunning-Hotopp J.C."/>
        </authorList>
    </citation>
    <scope>NUCLEOTIDE SEQUENCE [LARGE SCALE GENOMIC DNA]</scope>
    <source>
        <strain evidence="1 2">RAC413</strain>
    </source>
</reference>
<organism evidence="1 2">
    <name type="scientific">Candidatus Neoehrlichia procyonis str. RAC413</name>
    <dbReference type="NCBI Taxonomy" id="1359163"/>
    <lineage>
        <taxon>Bacteria</taxon>
        <taxon>Pseudomonadati</taxon>
        <taxon>Pseudomonadota</taxon>
        <taxon>Alphaproteobacteria</taxon>
        <taxon>Rickettsiales</taxon>
        <taxon>Anaplasmataceae</taxon>
        <taxon>Candidatus Neoehrlichia</taxon>
    </lineage>
</organism>
<keyword evidence="2" id="KW-1185">Reference proteome</keyword>
<gene>
    <name evidence="1" type="ORF">NLO413_1046</name>
</gene>
<dbReference type="STRING" id="1359163.NLO413_1046"/>
<accession>A0A0F3NPH5</accession>
<comment type="caution">
    <text evidence="1">The sequence shown here is derived from an EMBL/GenBank/DDBJ whole genome shotgun (WGS) entry which is preliminary data.</text>
</comment>
<evidence type="ECO:0000313" key="1">
    <source>
        <dbReference type="EMBL" id="KJV69646.1"/>
    </source>
</evidence>
<proteinExistence type="predicted"/>
<dbReference type="EMBL" id="LANX01000001">
    <property type="protein sequence ID" value="KJV69646.1"/>
    <property type="molecule type" value="Genomic_DNA"/>
</dbReference>
<dbReference type="AlphaFoldDB" id="A0A0F3NPH5"/>
<evidence type="ECO:0000313" key="2">
    <source>
        <dbReference type="Proteomes" id="UP000033562"/>
    </source>
</evidence>
<sequence>MLHNVYYQDFLVILLPKLNNIQSSNTIILATNHLINNN</sequence>
<protein>
    <submittedName>
        <fullName evidence="1">Uncharacterized protein</fullName>
    </submittedName>
</protein>